<feature type="chain" id="PRO_5030769283" evidence="2">
    <location>
        <begin position="33"/>
        <end position="345"/>
    </location>
</feature>
<name>A0A7W5ZKV7_9BACT</name>
<dbReference type="PANTHER" id="PTHR22946:SF9">
    <property type="entry name" value="POLYKETIDE TRANSFERASE AF380"/>
    <property type="match status" value="1"/>
</dbReference>
<feature type="domain" description="Peptidase S9 prolyl oligopeptidase catalytic" evidence="3">
    <location>
        <begin position="173"/>
        <end position="330"/>
    </location>
</feature>
<dbReference type="Proteomes" id="UP000541352">
    <property type="component" value="Unassembled WGS sequence"/>
</dbReference>
<evidence type="ECO:0000256" key="1">
    <source>
        <dbReference type="ARBA" id="ARBA00022801"/>
    </source>
</evidence>
<evidence type="ECO:0000256" key="2">
    <source>
        <dbReference type="SAM" id="SignalP"/>
    </source>
</evidence>
<organism evidence="4 5">
    <name type="scientific">Runella defluvii</name>
    <dbReference type="NCBI Taxonomy" id="370973"/>
    <lineage>
        <taxon>Bacteria</taxon>
        <taxon>Pseudomonadati</taxon>
        <taxon>Bacteroidota</taxon>
        <taxon>Cytophagia</taxon>
        <taxon>Cytophagales</taxon>
        <taxon>Spirosomataceae</taxon>
        <taxon>Runella</taxon>
    </lineage>
</organism>
<dbReference type="InterPro" id="IPR001375">
    <property type="entry name" value="Peptidase_S9_cat"/>
</dbReference>
<sequence>MKTNKSVRSMFNTISKKALLIAILGVSLFVVSCQEPNAEVAPAPHKITASARLATDAIAVATNDTVYNVTFQNAKGLTLTAKLYVPALQPGEQIPAMVVMHGCGGMWSNDNVAANKMKTNFNEWAADFTTKKIASLFIDSYTNRLENSQPIVEFCGRTPLNDSICSPAYERTYDAYAGLAYLRTLPYVQGSRIGLMGFSHGGSTTMAALVNTTLVTKSQWTVWYQNKTYNVAAPVARPAQGGFKTAVAYYPGGGFFSYFGSVSDATKGKYINYAPLLILIGKNDDLLPATQVQYDRAKLNGAGTSIELVTYENANHSFDEKTTGDDAVAKAAARTKVSSWLAATL</sequence>
<evidence type="ECO:0000313" key="5">
    <source>
        <dbReference type="Proteomes" id="UP000541352"/>
    </source>
</evidence>
<protein>
    <submittedName>
        <fullName evidence="4">Dienelactone hydrolase</fullName>
    </submittedName>
</protein>
<proteinExistence type="predicted"/>
<keyword evidence="5" id="KW-1185">Reference proteome</keyword>
<feature type="signal peptide" evidence="2">
    <location>
        <begin position="1"/>
        <end position="32"/>
    </location>
</feature>
<reference evidence="4 5" key="1">
    <citation type="submission" date="2020-08" db="EMBL/GenBank/DDBJ databases">
        <title>Genomic Encyclopedia of Type Strains, Phase IV (KMG-IV): sequencing the most valuable type-strain genomes for metagenomic binning, comparative biology and taxonomic classification.</title>
        <authorList>
            <person name="Goeker M."/>
        </authorList>
    </citation>
    <scope>NUCLEOTIDE SEQUENCE [LARGE SCALE GENOMIC DNA]</scope>
    <source>
        <strain evidence="4 5">DSM 17976</strain>
    </source>
</reference>
<dbReference type="GO" id="GO:0008236">
    <property type="term" value="F:serine-type peptidase activity"/>
    <property type="evidence" value="ECO:0007669"/>
    <property type="project" value="InterPro"/>
</dbReference>
<dbReference type="Pfam" id="PF00326">
    <property type="entry name" value="Peptidase_S9"/>
    <property type="match status" value="1"/>
</dbReference>
<keyword evidence="1 4" id="KW-0378">Hydrolase</keyword>
<keyword evidence="2" id="KW-0732">Signal</keyword>
<dbReference type="RefSeq" id="WP_183975255.1">
    <property type="nucleotide sequence ID" value="NZ_JACIBY010000006.1"/>
</dbReference>
<dbReference type="InterPro" id="IPR029058">
    <property type="entry name" value="AB_hydrolase_fold"/>
</dbReference>
<dbReference type="GO" id="GO:0006508">
    <property type="term" value="P:proteolysis"/>
    <property type="evidence" value="ECO:0007669"/>
    <property type="project" value="InterPro"/>
</dbReference>
<dbReference type="EMBL" id="JACIBY010000006">
    <property type="protein sequence ID" value="MBB3839197.1"/>
    <property type="molecule type" value="Genomic_DNA"/>
</dbReference>
<gene>
    <name evidence="4" type="ORF">FHS57_003203</name>
</gene>
<dbReference type="GO" id="GO:0052689">
    <property type="term" value="F:carboxylic ester hydrolase activity"/>
    <property type="evidence" value="ECO:0007669"/>
    <property type="project" value="UniProtKB-ARBA"/>
</dbReference>
<comment type="caution">
    <text evidence="4">The sequence shown here is derived from an EMBL/GenBank/DDBJ whole genome shotgun (WGS) entry which is preliminary data.</text>
</comment>
<dbReference type="SUPFAM" id="SSF53474">
    <property type="entry name" value="alpha/beta-Hydrolases"/>
    <property type="match status" value="1"/>
</dbReference>
<dbReference type="PANTHER" id="PTHR22946">
    <property type="entry name" value="DIENELACTONE HYDROLASE DOMAIN-CONTAINING PROTEIN-RELATED"/>
    <property type="match status" value="1"/>
</dbReference>
<dbReference type="Gene3D" id="3.40.50.1820">
    <property type="entry name" value="alpha/beta hydrolase"/>
    <property type="match status" value="1"/>
</dbReference>
<dbReference type="InterPro" id="IPR050261">
    <property type="entry name" value="FrsA_esterase"/>
</dbReference>
<evidence type="ECO:0000259" key="3">
    <source>
        <dbReference type="Pfam" id="PF00326"/>
    </source>
</evidence>
<accession>A0A7W5ZKV7</accession>
<evidence type="ECO:0000313" key="4">
    <source>
        <dbReference type="EMBL" id="MBB3839197.1"/>
    </source>
</evidence>
<dbReference type="AlphaFoldDB" id="A0A7W5ZKV7"/>
<dbReference type="PROSITE" id="PS51257">
    <property type="entry name" value="PROKAR_LIPOPROTEIN"/>
    <property type="match status" value="1"/>
</dbReference>